<evidence type="ECO:0000313" key="2">
    <source>
        <dbReference type="EMBL" id="PXF45926.1"/>
    </source>
</evidence>
<accession>A0A2V3IUW4</accession>
<sequence length="191" mass="21330">MDIEEEEENVSCATSVAGHALLLFQGYVSTVQACAVVLSELDDNKYDGDFSVNPLIPKISRLNNLIQGHLSLFKTNAGLYPAEFEALCAVVCPIIILRARHTNIVRGLAGRPSKLMPSERLLSCIMYLRGRNGVREEASYWNYSRTSLSDDPLFVCGIINESMASEITWPTAAERQQQRSMIPFFRDVLDL</sequence>
<evidence type="ECO:0000313" key="1">
    <source>
        <dbReference type="EMBL" id="PXF40370.1"/>
    </source>
</evidence>
<name>A0A2V3IUW4_9FLOR</name>
<protein>
    <submittedName>
        <fullName evidence="2">Uncharacterized protein</fullName>
    </submittedName>
</protein>
<dbReference type="EMBL" id="NBIV01000050">
    <property type="protein sequence ID" value="PXF45926.1"/>
    <property type="molecule type" value="Genomic_DNA"/>
</dbReference>
<organism evidence="2 3">
    <name type="scientific">Gracilariopsis chorda</name>
    <dbReference type="NCBI Taxonomy" id="448386"/>
    <lineage>
        <taxon>Eukaryota</taxon>
        <taxon>Rhodophyta</taxon>
        <taxon>Florideophyceae</taxon>
        <taxon>Rhodymeniophycidae</taxon>
        <taxon>Gracilariales</taxon>
        <taxon>Gracilariaceae</taxon>
        <taxon>Gracilariopsis</taxon>
    </lineage>
</organism>
<proteinExistence type="predicted"/>
<dbReference type="AlphaFoldDB" id="A0A2V3IUW4"/>
<dbReference type="Proteomes" id="UP000247409">
    <property type="component" value="Unassembled WGS sequence"/>
</dbReference>
<gene>
    <name evidence="2" type="ORF">BWQ96_04361</name>
    <name evidence="1" type="ORF">BWQ96_09926</name>
</gene>
<keyword evidence="3" id="KW-1185">Reference proteome</keyword>
<reference evidence="2 3" key="1">
    <citation type="journal article" date="2018" name="Mol. Biol. Evol.">
        <title>Analysis of the draft genome of the red seaweed Gracilariopsis chorda provides insights into genome size evolution in Rhodophyta.</title>
        <authorList>
            <person name="Lee J."/>
            <person name="Yang E.C."/>
            <person name="Graf L."/>
            <person name="Yang J.H."/>
            <person name="Qiu H."/>
            <person name="Zel Zion U."/>
            <person name="Chan C.X."/>
            <person name="Stephens T.G."/>
            <person name="Weber A.P.M."/>
            <person name="Boo G.H."/>
            <person name="Boo S.M."/>
            <person name="Kim K.M."/>
            <person name="Shin Y."/>
            <person name="Jung M."/>
            <person name="Lee S.J."/>
            <person name="Yim H.S."/>
            <person name="Lee J.H."/>
            <person name="Bhattacharya D."/>
            <person name="Yoon H.S."/>
        </authorList>
    </citation>
    <scope>NUCLEOTIDE SEQUENCE [LARGE SCALE GENOMIC DNA]</scope>
    <source>
        <strain evidence="2 3">SKKU-2015</strain>
        <tissue evidence="2">Whole body</tissue>
    </source>
</reference>
<evidence type="ECO:0000313" key="3">
    <source>
        <dbReference type="Proteomes" id="UP000247409"/>
    </source>
</evidence>
<comment type="caution">
    <text evidence="2">The sequence shown here is derived from an EMBL/GenBank/DDBJ whole genome shotgun (WGS) entry which is preliminary data.</text>
</comment>
<dbReference type="EMBL" id="NBIV01000305">
    <property type="protein sequence ID" value="PXF40370.1"/>
    <property type="molecule type" value="Genomic_DNA"/>
</dbReference>